<dbReference type="InterPro" id="IPR001279">
    <property type="entry name" value="Metallo-B-lactamas"/>
</dbReference>
<dbReference type="PANTHER" id="PTHR42978:SF6">
    <property type="entry name" value="QUORUM-QUENCHING LACTONASE YTNP-RELATED"/>
    <property type="match status" value="1"/>
</dbReference>
<dbReference type="PANTHER" id="PTHR42978">
    <property type="entry name" value="QUORUM-QUENCHING LACTONASE YTNP-RELATED-RELATED"/>
    <property type="match status" value="1"/>
</dbReference>
<keyword evidence="4" id="KW-0862">Zinc</keyword>
<evidence type="ECO:0000256" key="4">
    <source>
        <dbReference type="ARBA" id="ARBA00022833"/>
    </source>
</evidence>
<organism evidence="6 7">
    <name type="scientific">Segetibacter aerophilus</name>
    <dbReference type="NCBI Taxonomy" id="670293"/>
    <lineage>
        <taxon>Bacteria</taxon>
        <taxon>Pseudomonadati</taxon>
        <taxon>Bacteroidota</taxon>
        <taxon>Chitinophagia</taxon>
        <taxon>Chitinophagales</taxon>
        <taxon>Chitinophagaceae</taxon>
        <taxon>Segetibacter</taxon>
    </lineage>
</organism>
<dbReference type="InterPro" id="IPR036866">
    <property type="entry name" value="RibonucZ/Hydroxyglut_hydro"/>
</dbReference>
<evidence type="ECO:0000256" key="3">
    <source>
        <dbReference type="ARBA" id="ARBA00022801"/>
    </source>
</evidence>
<feature type="domain" description="Metallo-beta-lactamase" evidence="5">
    <location>
        <begin position="49"/>
        <end position="236"/>
    </location>
</feature>
<dbReference type="Proteomes" id="UP000321513">
    <property type="component" value="Unassembled WGS sequence"/>
</dbReference>
<comment type="similarity">
    <text evidence="1">Belongs to the metallo-beta-lactamase superfamily.</text>
</comment>
<sequence length="247" mass="28477">MKIIPLSEGVFTIDKTKVFVPFQMASDDLQQRPVGSLLVEVQPFVVVTSKDVLLLDTGLGFMVDGRPQIYKNMEENRIDPLTVTKVLLTHLHKDHAGGVSVKDKLGHYSLAFPNATYYLPKDELDYAFEKGFPSYITEEFDILTNNNKAVLLDEKGSIDDYIEYQLVGGHSPFHYAYWIKESEETVFFGGDVAPQLQQMKSKLVAKYDYDGKKSMELRQKWWQQGNREHWTFLFYHDVKTPFYSSKP</sequence>
<proteinExistence type="inferred from homology"/>
<dbReference type="InterPro" id="IPR051013">
    <property type="entry name" value="MBL_superfamily_lactonases"/>
</dbReference>
<dbReference type="SUPFAM" id="SSF56281">
    <property type="entry name" value="Metallo-hydrolase/oxidoreductase"/>
    <property type="match status" value="1"/>
</dbReference>
<evidence type="ECO:0000313" key="7">
    <source>
        <dbReference type="Proteomes" id="UP000321513"/>
    </source>
</evidence>
<dbReference type="GO" id="GO:0016787">
    <property type="term" value="F:hydrolase activity"/>
    <property type="evidence" value="ECO:0007669"/>
    <property type="project" value="UniProtKB-KW"/>
</dbReference>
<evidence type="ECO:0000256" key="2">
    <source>
        <dbReference type="ARBA" id="ARBA00022723"/>
    </source>
</evidence>
<evidence type="ECO:0000313" key="6">
    <source>
        <dbReference type="EMBL" id="GEO10539.1"/>
    </source>
</evidence>
<evidence type="ECO:0000259" key="5">
    <source>
        <dbReference type="SMART" id="SM00849"/>
    </source>
</evidence>
<keyword evidence="7" id="KW-1185">Reference proteome</keyword>
<dbReference type="SMART" id="SM00849">
    <property type="entry name" value="Lactamase_B"/>
    <property type="match status" value="1"/>
</dbReference>
<dbReference type="GO" id="GO:0046872">
    <property type="term" value="F:metal ion binding"/>
    <property type="evidence" value="ECO:0007669"/>
    <property type="project" value="UniProtKB-KW"/>
</dbReference>
<dbReference type="Pfam" id="PF00753">
    <property type="entry name" value="Lactamase_B"/>
    <property type="match status" value="1"/>
</dbReference>
<dbReference type="AlphaFoldDB" id="A0A512BEZ1"/>
<keyword evidence="3 6" id="KW-0378">Hydrolase</keyword>
<dbReference type="OrthoDB" id="9802897at2"/>
<comment type="caution">
    <text evidence="6">The sequence shown here is derived from an EMBL/GenBank/DDBJ whole genome shotgun (WGS) entry which is preliminary data.</text>
</comment>
<dbReference type="EMBL" id="BJYT01000011">
    <property type="protein sequence ID" value="GEO10539.1"/>
    <property type="molecule type" value="Genomic_DNA"/>
</dbReference>
<dbReference type="RefSeq" id="WP_147204649.1">
    <property type="nucleotide sequence ID" value="NZ_BJYT01000011.1"/>
</dbReference>
<evidence type="ECO:0000256" key="1">
    <source>
        <dbReference type="ARBA" id="ARBA00007749"/>
    </source>
</evidence>
<reference evidence="6 7" key="1">
    <citation type="submission" date="2019-07" db="EMBL/GenBank/DDBJ databases">
        <title>Whole genome shotgun sequence of Segetibacter aerophilus NBRC 106135.</title>
        <authorList>
            <person name="Hosoyama A."/>
            <person name="Uohara A."/>
            <person name="Ohji S."/>
            <person name="Ichikawa N."/>
        </authorList>
    </citation>
    <scope>NUCLEOTIDE SEQUENCE [LARGE SCALE GENOMIC DNA]</scope>
    <source>
        <strain evidence="6 7">NBRC 106135</strain>
    </source>
</reference>
<gene>
    <name evidence="6" type="ORF">SAE01_30350</name>
</gene>
<dbReference type="Gene3D" id="3.60.15.10">
    <property type="entry name" value="Ribonuclease Z/Hydroxyacylglutathione hydrolase-like"/>
    <property type="match status" value="1"/>
</dbReference>
<keyword evidence="2" id="KW-0479">Metal-binding</keyword>
<name>A0A512BEZ1_9BACT</name>
<protein>
    <submittedName>
        <fullName evidence="6">MBL fold metallo-hydrolase</fullName>
    </submittedName>
</protein>
<accession>A0A512BEZ1</accession>